<dbReference type="Proteomes" id="UP001177021">
    <property type="component" value="Unassembled WGS sequence"/>
</dbReference>
<dbReference type="EMBL" id="CASHSV030000055">
    <property type="protein sequence ID" value="CAJ2644924.1"/>
    <property type="molecule type" value="Genomic_DNA"/>
</dbReference>
<gene>
    <name evidence="1" type="ORF">MILVUS5_LOCUS13881</name>
</gene>
<comment type="caution">
    <text evidence="1">The sequence shown here is derived from an EMBL/GenBank/DDBJ whole genome shotgun (WGS) entry which is preliminary data.</text>
</comment>
<sequence>MYLRKKNIVLGTTITSTLYEKYLKVAREHVYGFEPFDFNLSYYCTQEFANWWRQYFYSRHLGDSALISRLESGFTQPQINRIEQQVKPAVAKKQATEALKSLLRSTNTITTETGPSKKLKPSVVIVSEEEEEEEEASFQRKRSQPPVHIETTVPVDIPSYSPSAEERKEKKQERKEKKERKEKRKEEKKKKEERRSSEDRTTEKKKSKSSSGPSETNLDIPSNLDEQREPTPQAEIQEDVVMPDATLDDSNNMPQQDTIPEETISNKSSGDTVKDSEATISEKIMPEPSPDQPEQPESNDTHDKTSPFKEWGKTAPVEVEVCQTSSEEEEFDSEAMKEAEAGGSELLPETSTSKLSASLGLPEEEFIALQRDDPEAALKLLLSKKTPDPVSSSGPSNSTASD</sequence>
<keyword evidence="2" id="KW-1185">Reference proteome</keyword>
<name>A0ACB0JII8_TRIPR</name>
<accession>A0ACB0JII8</accession>
<organism evidence="1 2">
    <name type="scientific">Trifolium pratense</name>
    <name type="common">Red clover</name>
    <dbReference type="NCBI Taxonomy" id="57577"/>
    <lineage>
        <taxon>Eukaryota</taxon>
        <taxon>Viridiplantae</taxon>
        <taxon>Streptophyta</taxon>
        <taxon>Embryophyta</taxon>
        <taxon>Tracheophyta</taxon>
        <taxon>Spermatophyta</taxon>
        <taxon>Magnoliopsida</taxon>
        <taxon>eudicotyledons</taxon>
        <taxon>Gunneridae</taxon>
        <taxon>Pentapetalae</taxon>
        <taxon>rosids</taxon>
        <taxon>fabids</taxon>
        <taxon>Fabales</taxon>
        <taxon>Fabaceae</taxon>
        <taxon>Papilionoideae</taxon>
        <taxon>50 kb inversion clade</taxon>
        <taxon>NPAAA clade</taxon>
        <taxon>Hologalegina</taxon>
        <taxon>IRL clade</taxon>
        <taxon>Trifolieae</taxon>
        <taxon>Trifolium</taxon>
    </lineage>
</organism>
<evidence type="ECO:0000313" key="1">
    <source>
        <dbReference type="EMBL" id="CAJ2644924.1"/>
    </source>
</evidence>
<protein>
    <submittedName>
        <fullName evidence="1">Uncharacterized protein</fullName>
    </submittedName>
</protein>
<evidence type="ECO:0000313" key="2">
    <source>
        <dbReference type="Proteomes" id="UP001177021"/>
    </source>
</evidence>
<proteinExistence type="predicted"/>
<reference evidence="1" key="1">
    <citation type="submission" date="2023-10" db="EMBL/GenBank/DDBJ databases">
        <authorList>
            <person name="Rodriguez Cubillos JULIANA M."/>
            <person name="De Vega J."/>
        </authorList>
    </citation>
    <scope>NUCLEOTIDE SEQUENCE</scope>
</reference>